<keyword evidence="2" id="KW-0472">Membrane</keyword>
<comment type="caution">
    <text evidence="3">The sequence shown here is derived from an EMBL/GenBank/DDBJ whole genome shotgun (WGS) entry which is preliminary data.</text>
</comment>
<gene>
    <name evidence="3" type="ORF">GCM10009787_24530</name>
</gene>
<feature type="region of interest" description="Disordered" evidence="1">
    <location>
        <begin position="32"/>
        <end position="124"/>
    </location>
</feature>
<evidence type="ECO:0008006" key="5">
    <source>
        <dbReference type="Google" id="ProtNLM"/>
    </source>
</evidence>
<keyword evidence="2" id="KW-0812">Transmembrane</keyword>
<feature type="compositionally biased region" description="Low complexity" evidence="1">
    <location>
        <begin position="95"/>
        <end position="109"/>
    </location>
</feature>
<feature type="compositionally biased region" description="Basic residues" evidence="1">
    <location>
        <begin position="113"/>
        <end position="124"/>
    </location>
</feature>
<dbReference type="RefSeq" id="WP_346162659.1">
    <property type="nucleotide sequence ID" value="NZ_BAAAOQ010000007.1"/>
</dbReference>
<feature type="compositionally biased region" description="Low complexity" evidence="1">
    <location>
        <begin position="232"/>
        <end position="265"/>
    </location>
</feature>
<protein>
    <recommendedName>
        <fullName evidence="5">Zinc ribbon domain-containing protein</fullName>
    </recommendedName>
</protein>
<sequence>MDYCPPCQRHLNGALACPGCGTPADRLAVTAAAPAPHAHGQPYQQSYEPYGHDEQPYEAAHEGTYAQPDRPGGPEHPDRSEEADEDGPEDAYETAEATAPGGRRAARAAGSRRDRKAAVHRRRRRRTVLLAAGFVLAAGGLSLAELGTDAPFSPFSRDTPAPAGDTEAEGGAASAVPGSTAEPVDAVSEAAPGDADDSASPDASASAPTSPKEQEKDSASPSARASDGEQQSSPTGSGSSAASPAGPATTAPAPTPTVEPTTAAPTPAPSPTKTCDRFLWWCT</sequence>
<evidence type="ECO:0000313" key="3">
    <source>
        <dbReference type="EMBL" id="GAA2195231.1"/>
    </source>
</evidence>
<keyword evidence="4" id="KW-1185">Reference proteome</keyword>
<evidence type="ECO:0000256" key="2">
    <source>
        <dbReference type="SAM" id="Phobius"/>
    </source>
</evidence>
<accession>A0ABN3BHU6</accession>
<dbReference type="EMBL" id="BAAAOQ010000007">
    <property type="protein sequence ID" value="GAA2195231.1"/>
    <property type="molecule type" value="Genomic_DNA"/>
</dbReference>
<proteinExistence type="predicted"/>
<feature type="region of interest" description="Disordered" evidence="1">
    <location>
        <begin position="146"/>
        <end position="277"/>
    </location>
</feature>
<feature type="compositionally biased region" description="Basic and acidic residues" evidence="1">
    <location>
        <begin position="50"/>
        <end position="61"/>
    </location>
</feature>
<feature type="transmembrane region" description="Helical" evidence="2">
    <location>
        <begin position="128"/>
        <end position="147"/>
    </location>
</feature>
<dbReference type="Proteomes" id="UP001501391">
    <property type="component" value="Unassembled WGS sequence"/>
</dbReference>
<evidence type="ECO:0000256" key="1">
    <source>
        <dbReference type="SAM" id="MobiDB-lite"/>
    </source>
</evidence>
<feature type="compositionally biased region" description="Low complexity" evidence="1">
    <location>
        <begin position="200"/>
        <end position="211"/>
    </location>
</feature>
<keyword evidence="2" id="KW-1133">Transmembrane helix</keyword>
<feature type="compositionally biased region" description="Acidic residues" evidence="1">
    <location>
        <begin position="81"/>
        <end position="93"/>
    </location>
</feature>
<feature type="compositionally biased region" description="Polar residues" evidence="1">
    <location>
        <begin position="219"/>
        <end position="231"/>
    </location>
</feature>
<organism evidence="3 4">
    <name type="scientific">Streptomyces bangladeshensis</name>
    <dbReference type="NCBI Taxonomy" id="295352"/>
    <lineage>
        <taxon>Bacteria</taxon>
        <taxon>Bacillati</taxon>
        <taxon>Actinomycetota</taxon>
        <taxon>Actinomycetes</taxon>
        <taxon>Kitasatosporales</taxon>
        <taxon>Streptomycetaceae</taxon>
        <taxon>Streptomyces</taxon>
    </lineage>
</organism>
<evidence type="ECO:0000313" key="4">
    <source>
        <dbReference type="Proteomes" id="UP001501391"/>
    </source>
</evidence>
<name>A0ABN3BHU6_9ACTN</name>
<reference evidence="3 4" key="1">
    <citation type="journal article" date="2019" name="Int. J. Syst. Evol. Microbiol.">
        <title>The Global Catalogue of Microorganisms (GCM) 10K type strain sequencing project: providing services to taxonomists for standard genome sequencing and annotation.</title>
        <authorList>
            <consortium name="The Broad Institute Genomics Platform"/>
            <consortium name="The Broad Institute Genome Sequencing Center for Infectious Disease"/>
            <person name="Wu L."/>
            <person name="Ma J."/>
        </authorList>
    </citation>
    <scope>NUCLEOTIDE SEQUENCE [LARGE SCALE GENOMIC DNA]</scope>
    <source>
        <strain evidence="3 4">JCM 14924</strain>
    </source>
</reference>